<dbReference type="GO" id="GO:0031848">
    <property type="term" value="P:protection from non-homologous end joining at telomere"/>
    <property type="evidence" value="ECO:0007669"/>
    <property type="project" value="TreeGrafter"/>
</dbReference>
<sequence>MAGAEATLAASLFNGMKFYLTYTLSRRRRSKLSQLIFKNGGVVSQSPAGATQLVDSEVLDSRHPEWVAASFVEDSVASGELQDINQYTGTVFSTPRKQTRGRQSYTTEDDARMLYFIKSIMNWKPMQAVPPSVWKIAERQKVTSHSSQSMFERFQNHLQRKTPMEQRDIMNKALLEFNVQPRNSEMEHDSDDNLKRTHSSDHE</sequence>
<dbReference type="PROSITE" id="PS50172">
    <property type="entry name" value="BRCT"/>
    <property type="match status" value="1"/>
</dbReference>
<proteinExistence type="predicted"/>
<dbReference type="EMBL" id="JAGDFL010000466">
    <property type="protein sequence ID" value="KAG7387715.1"/>
    <property type="molecule type" value="Genomic_DNA"/>
</dbReference>
<evidence type="ECO:0000256" key="1">
    <source>
        <dbReference type="ARBA" id="ARBA00004123"/>
    </source>
</evidence>
<dbReference type="InterPro" id="IPR039595">
    <property type="entry name" value="TE2IP/Rap1"/>
</dbReference>
<evidence type="ECO:0000313" key="5">
    <source>
        <dbReference type="EMBL" id="KAG7387715.1"/>
    </source>
</evidence>
<protein>
    <recommendedName>
        <fullName evidence="4">BRCT domain-containing protein</fullName>
    </recommendedName>
</protein>
<feature type="compositionally biased region" description="Basic and acidic residues" evidence="3">
    <location>
        <begin position="184"/>
        <end position="203"/>
    </location>
</feature>
<dbReference type="Pfam" id="PF16589">
    <property type="entry name" value="BRCT_2"/>
    <property type="match status" value="1"/>
</dbReference>
<dbReference type="AlphaFoldDB" id="A0A8T1W2T9"/>
<dbReference type="GO" id="GO:0042162">
    <property type="term" value="F:telomeric DNA binding"/>
    <property type="evidence" value="ECO:0007669"/>
    <property type="project" value="TreeGrafter"/>
</dbReference>
<dbReference type="GO" id="GO:0070187">
    <property type="term" value="C:shelterin complex"/>
    <property type="evidence" value="ECO:0007669"/>
    <property type="project" value="TreeGrafter"/>
</dbReference>
<evidence type="ECO:0000259" key="4">
    <source>
        <dbReference type="PROSITE" id="PS50172"/>
    </source>
</evidence>
<dbReference type="GO" id="GO:0010833">
    <property type="term" value="P:telomere maintenance via telomere lengthening"/>
    <property type="evidence" value="ECO:0007669"/>
    <property type="project" value="TreeGrafter"/>
</dbReference>
<gene>
    <name evidence="5" type="ORF">PHYBOEH_008154</name>
</gene>
<evidence type="ECO:0000313" key="6">
    <source>
        <dbReference type="Proteomes" id="UP000693981"/>
    </source>
</evidence>
<keyword evidence="2" id="KW-0539">Nucleus</keyword>
<evidence type="ECO:0000256" key="2">
    <source>
        <dbReference type="ARBA" id="ARBA00023242"/>
    </source>
</evidence>
<accession>A0A8T1W2T9</accession>
<feature type="domain" description="BRCT" evidence="4">
    <location>
        <begin position="8"/>
        <end position="67"/>
    </location>
</feature>
<dbReference type="Proteomes" id="UP000693981">
    <property type="component" value="Unassembled WGS sequence"/>
</dbReference>
<comment type="subcellular location">
    <subcellularLocation>
        <location evidence="1">Nucleus</location>
    </subcellularLocation>
</comment>
<comment type="caution">
    <text evidence="5">The sequence shown here is derived from an EMBL/GenBank/DDBJ whole genome shotgun (WGS) entry which is preliminary data.</text>
</comment>
<name>A0A8T1W2T9_9STRA</name>
<dbReference type="OrthoDB" id="435460at2759"/>
<dbReference type="PANTHER" id="PTHR16466">
    <property type="entry name" value="TELOMERE REPEAT-BINDING FACTOR 2-INTERACTING PROTEIN 1"/>
    <property type="match status" value="1"/>
</dbReference>
<dbReference type="InterPro" id="IPR015010">
    <property type="entry name" value="TERF2IP_Myb"/>
</dbReference>
<evidence type="ECO:0000256" key="3">
    <source>
        <dbReference type="SAM" id="MobiDB-lite"/>
    </source>
</evidence>
<feature type="region of interest" description="Disordered" evidence="3">
    <location>
        <begin position="180"/>
        <end position="203"/>
    </location>
</feature>
<dbReference type="InterPro" id="IPR001357">
    <property type="entry name" value="BRCT_dom"/>
</dbReference>
<reference evidence="5" key="1">
    <citation type="submission" date="2021-02" db="EMBL/GenBank/DDBJ databases">
        <authorList>
            <person name="Palmer J.M."/>
        </authorList>
    </citation>
    <scope>NUCLEOTIDE SEQUENCE</scope>
    <source>
        <strain evidence="5">SCRP23</strain>
    </source>
</reference>
<dbReference type="PANTHER" id="PTHR16466:SF6">
    <property type="entry name" value="TELOMERIC REPEAT-BINDING FACTOR 2-INTERACTING PROTEIN 1"/>
    <property type="match status" value="1"/>
</dbReference>
<dbReference type="Pfam" id="PF08914">
    <property type="entry name" value="Myb_Rap1"/>
    <property type="match status" value="1"/>
</dbReference>
<organism evidence="5 6">
    <name type="scientific">Phytophthora boehmeriae</name>
    <dbReference type="NCBI Taxonomy" id="109152"/>
    <lineage>
        <taxon>Eukaryota</taxon>
        <taxon>Sar</taxon>
        <taxon>Stramenopiles</taxon>
        <taxon>Oomycota</taxon>
        <taxon>Peronosporomycetes</taxon>
        <taxon>Peronosporales</taxon>
        <taxon>Peronosporaceae</taxon>
        <taxon>Phytophthora</taxon>
    </lineage>
</organism>
<keyword evidence="6" id="KW-1185">Reference proteome</keyword>